<organism evidence="1 2">
    <name type="scientific">Aquipseudomonas ullengensis</name>
    <dbReference type="NCBI Taxonomy" id="2759166"/>
    <lineage>
        <taxon>Bacteria</taxon>
        <taxon>Pseudomonadati</taxon>
        <taxon>Pseudomonadota</taxon>
        <taxon>Gammaproteobacteria</taxon>
        <taxon>Pseudomonadales</taxon>
        <taxon>Pseudomonadaceae</taxon>
        <taxon>Aquipseudomonas</taxon>
    </lineage>
</organism>
<dbReference type="EMBL" id="JACJUD010000001">
    <property type="protein sequence ID" value="MBB2494388.1"/>
    <property type="molecule type" value="Genomic_DNA"/>
</dbReference>
<sequence length="198" mass="21499">MYKGLCLLLSLALLLGCSRSDKPSRVEQNLLLTSADFTRYGIEGDGRFSRLITYWNRTTELTYEHNPGHGFFLHSSLKLFPEAGAALVNSMAESTGAGIGLDNGDVLQQELPLAGQYGSHSELKLLIKHGKPIGNLFSVSIGGKSFLALFTGLYFESAPAFEAFIAPKMAALRAYDPPDPIADWARQQVADDSESAAR</sequence>
<evidence type="ECO:0008006" key="3">
    <source>
        <dbReference type="Google" id="ProtNLM"/>
    </source>
</evidence>
<keyword evidence="2" id="KW-1185">Reference proteome</keyword>
<proteinExistence type="predicted"/>
<protein>
    <recommendedName>
        <fullName evidence="3">Lipoprotein</fullName>
    </recommendedName>
</protein>
<dbReference type="Proteomes" id="UP000542720">
    <property type="component" value="Unassembled WGS sequence"/>
</dbReference>
<dbReference type="RefSeq" id="WP_183087918.1">
    <property type="nucleotide sequence ID" value="NZ_JACJUD010000001.1"/>
</dbReference>
<comment type="caution">
    <text evidence="1">The sequence shown here is derived from an EMBL/GenBank/DDBJ whole genome shotgun (WGS) entry which is preliminary data.</text>
</comment>
<evidence type="ECO:0000313" key="2">
    <source>
        <dbReference type="Proteomes" id="UP000542720"/>
    </source>
</evidence>
<name>A0A7W4QDB7_9GAMM</name>
<accession>A0A7W4QDB7</accession>
<evidence type="ECO:0000313" key="1">
    <source>
        <dbReference type="EMBL" id="MBB2494388.1"/>
    </source>
</evidence>
<dbReference type="AlphaFoldDB" id="A0A7W4QDB7"/>
<reference evidence="1 2" key="1">
    <citation type="submission" date="2020-08" db="EMBL/GenBank/DDBJ databases">
        <authorList>
            <person name="Kim C.M."/>
        </authorList>
    </citation>
    <scope>NUCLEOTIDE SEQUENCE [LARGE SCALE GENOMIC DNA]</scope>
    <source>
        <strain evidence="1 2">UL070</strain>
    </source>
</reference>
<dbReference type="PROSITE" id="PS51257">
    <property type="entry name" value="PROKAR_LIPOPROTEIN"/>
    <property type="match status" value="1"/>
</dbReference>
<gene>
    <name evidence="1" type="ORF">H3H51_05095</name>
</gene>